<comment type="caution">
    <text evidence="1">The sequence shown here is derived from an EMBL/GenBank/DDBJ whole genome shotgun (WGS) entry which is preliminary data.</text>
</comment>
<proteinExistence type="predicted"/>
<accession>A0ABS4WHF3</accession>
<gene>
    <name evidence="1" type="ORF">JOF46_003470</name>
</gene>
<dbReference type="RefSeq" id="WP_209909382.1">
    <property type="nucleotide sequence ID" value="NZ_BAAAMI010000013.1"/>
</dbReference>
<keyword evidence="2" id="KW-1185">Reference proteome</keyword>
<organism evidence="1 2">
    <name type="scientific">Paeniglutamicibacter psychrophenolicus</name>
    <dbReference type="NCBI Taxonomy" id="257454"/>
    <lineage>
        <taxon>Bacteria</taxon>
        <taxon>Bacillati</taxon>
        <taxon>Actinomycetota</taxon>
        <taxon>Actinomycetes</taxon>
        <taxon>Micrococcales</taxon>
        <taxon>Micrococcaceae</taxon>
        <taxon>Paeniglutamicibacter</taxon>
    </lineage>
</organism>
<sequence>MIIMVAAALAGCSTSAVESRLDQYEDRAEEIHEGMLAHVPRNGAFEVRMTSRPQFGEPELLRGPERDTAFWTTWSTVVVATGTTPAEAADAVGTSLLDQRWTAEPTVDQGGSMPFVTVYRLADPDGEWIVQILRPAADDDRRISLSVQSPLTVRGAASVPG</sequence>
<evidence type="ECO:0000313" key="1">
    <source>
        <dbReference type="EMBL" id="MBP2375558.1"/>
    </source>
</evidence>
<evidence type="ECO:0000313" key="2">
    <source>
        <dbReference type="Proteomes" id="UP000766570"/>
    </source>
</evidence>
<dbReference type="EMBL" id="JAGIOE010000001">
    <property type="protein sequence ID" value="MBP2375558.1"/>
    <property type="molecule type" value="Genomic_DNA"/>
</dbReference>
<reference evidence="1 2" key="1">
    <citation type="submission" date="2021-03" db="EMBL/GenBank/DDBJ databases">
        <title>Sequencing the genomes of 1000 actinobacteria strains.</title>
        <authorList>
            <person name="Klenk H.-P."/>
        </authorList>
    </citation>
    <scope>NUCLEOTIDE SEQUENCE [LARGE SCALE GENOMIC DNA]</scope>
    <source>
        <strain evidence="1 2">DSM 15454</strain>
    </source>
</reference>
<protein>
    <submittedName>
        <fullName evidence="1">Uncharacterized protein</fullName>
    </submittedName>
</protein>
<dbReference type="Proteomes" id="UP000766570">
    <property type="component" value="Unassembled WGS sequence"/>
</dbReference>
<name>A0ABS4WHF3_9MICC</name>